<dbReference type="Proteomes" id="UP000094527">
    <property type="component" value="Unassembled WGS sequence"/>
</dbReference>
<accession>A0A1D2MX74</accession>
<evidence type="ECO:0000313" key="6">
    <source>
        <dbReference type="Proteomes" id="UP000094527"/>
    </source>
</evidence>
<comment type="caution">
    <text evidence="5">The sequence shown here is derived from an EMBL/GenBank/DDBJ whole genome shotgun (WGS) entry which is preliminary data.</text>
</comment>
<keyword evidence="6" id="KW-1185">Reference proteome</keyword>
<dbReference type="OMA" id="ICANADH"/>
<keyword evidence="3 5" id="KW-0575">Peroxidase</keyword>
<dbReference type="Pfam" id="PF03098">
    <property type="entry name" value="An_peroxidase"/>
    <property type="match status" value="1"/>
</dbReference>
<sequence length="667" mass="75053">MQLTLLHHQRQGTKEQHLNDMANFTRMNNNMKIALFDALQTSAAAIRTARENFLVVKASNYIQDTYFLSSDEAGVGLQGYDFGGTVFEKTCVVPPSCNEDFKYRSLDGSCNNPTSARLGQSSTTLLRLLPPDYADGIWAPRVRKDGTPLPGARFVSRSLVPDVNQPDQRYSHLVMQFGQFVDHDFSHVPIFRFGEMSGINCCGNGPSDLAHPACFPIDIPPNDPVLEGQCMNFVRSMIAPRIDCSFGHADQLNQLTHWLDGSQIYGNTNEQGDSLREFSGGFLKVTRDANGRHLLPQDPKDDDGCSTGAGGNGLHCFMAGDKRVNEQIGLTSIHTVFLREHNRVAVELGQLNPHWDDEILYQETRRIVVAEYQHIIYNEWLPVVGPTWKPLEYFHSTKASTMDMIRLSMAVFPMRSRPQPFEWDTPWCKALSSDLQSGSGNVVGRLQLRDFFNNPHLLRQPGVIDLLNKGLLTQPIQKFDNFVTTELRDHLFQTSGQSGMDLIALNVQRGRDHGLPSYNEYRDLCRLGKAREFSDLAPIIHPRKIPSLEEIYGSVDDIDLFIGGIHETPLQGAIVGPTFACIIGDQFVRSKRGDRYFHDHGEQPHSFSSEQLHSIRRASMSRILCDNSDEIRSVQPLAFHLPHNGFNPMLPCGSPSIPRVDLRPWRE</sequence>
<comment type="subcellular location">
    <subcellularLocation>
        <location evidence="1">Secreted</location>
    </subcellularLocation>
</comment>
<dbReference type="CDD" id="cd09823">
    <property type="entry name" value="peroxinectin_like"/>
    <property type="match status" value="1"/>
</dbReference>
<name>A0A1D2MX74_ORCCI</name>
<gene>
    <name evidence="5" type="ORF">Ocin01_09047</name>
</gene>
<dbReference type="PANTHER" id="PTHR11475">
    <property type="entry name" value="OXIDASE/PEROXIDASE"/>
    <property type="match status" value="1"/>
</dbReference>
<keyword evidence="2" id="KW-0964">Secreted</keyword>
<keyword evidence="4" id="KW-0325">Glycoprotein</keyword>
<keyword evidence="3 5" id="KW-0560">Oxidoreductase</keyword>
<dbReference type="PANTHER" id="PTHR11475:SF4">
    <property type="entry name" value="CHORION PEROXIDASE"/>
    <property type="match status" value="1"/>
</dbReference>
<dbReference type="InterPro" id="IPR037120">
    <property type="entry name" value="Haem_peroxidase_sf_animal"/>
</dbReference>
<dbReference type="Gene3D" id="1.10.640.10">
    <property type="entry name" value="Haem peroxidase domain superfamily, animal type"/>
    <property type="match status" value="1"/>
</dbReference>
<evidence type="ECO:0000256" key="3">
    <source>
        <dbReference type="ARBA" id="ARBA00022559"/>
    </source>
</evidence>
<evidence type="ECO:0000256" key="1">
    <source>
        <dbReference type="ARBA" id="ARBA00004613"/>
    </source>
</evidence>
<dbReference type="InterPro" id="IPR010255">
    <property type="entry name" value="Haem_peroxidase_sf"/>
</dbReference>
<dbReference type="GO" id="GO:0005576">
    <property type="term" value="C:extracellular region"/>
    <property type="evidence" value="ECO:0007669"/>
    <property type="project" value="UniProtKB-SubCell"/>
</dbReference>
<dbReference type="SUPFAM" id="SSF48113">
    <property type="entry name" value="Heme-dependent peroxidases"/>
    <property type="match status" value="1"/>
</dbReference>
<evidence type="ECO:0000313" key="5">
    <source>
        <dbReference type="EMBL" id="ODM97636.1"/>
    </source>
</evidence>
<evidence type="ECO:0000256" key="4">
    <source>
        <dbReference type="ARBA" id="ARBA00023180"/>
    </source>
</evidence>
<dbReference type="PROSITE" id="PS50292">
    <property type="entry name" value="PEROXIDASE_3"/>
    <property type="match status" value="1"/>
</dbReference>
<dbReference type="GO" id="GO:0006979">
    <property type="term" value="P:response to oxidative stress"/>
    <property type="evidence" value="ECO:0007669"/>
    <property type="project" value="InterPro"/>
</dbReference>
<dbReference type="STRING" id="48709.A0A1D2MX74"/>
<dbReference type="OrthoDB" id="823504at2759"/>
<evidence type="ECO:0000256" key="2">
    <source>
        <dbReference type="ARBA" id="ARBA00022525"/>
    </source>
</evidence>
<organism evidence="5 6">
    <name type="scientific">Orchesella cincta</name>
    <name type="common">Springtail</name>
    <name type="synonym">Podura cincta</name>
    <dbReference type="NCBI Taxonomy" id="48709"/>
    <lineage>
        <taxon>Eukaryota</taxon>
        <taxon>Metazoa</taxon>
        <taxon>Ecdysozoa</taxon>
        <taxon>Arthropoda</taxon>
        <taxon>Hexapoda</taxon>
        <taxon>Collembola</taxon>
        <taxon>Entomobryomorpha</taxon>
        <taxon>Entomobryoidea</taxon>
        <taxon>Orchesellidae</taxon>
        <taxon>Orchesellinae</taxon>
        <taxon>Orchesella</taxon>
    </lineage>
</organism>
<dbReference type="GO" id="GO:0020037">
    <property type="term" value="F:heme binding"/>
    <property type="evidence" value="ECO:0007669"/>
    <property type="project" value="InterPro"/>
</dbReference>
<dbReference type="GO" id="GO:0004601">
    <property type="term" value="F:peroxidase activity"/>
    <property type="evidence" value="ECO:0007669"/>
    <property type="project" value="UniProtKB-KW"/>
</dbReference>
<protein>
    <submittedName>
        <fullName evidence="5">Chorion peroxidase</fullName>
    </submittedName>
</protein>
<dbReference type="PRINTS" id="PR00457">
    <property type="entry name" value="ANPEROXIDASE"/>
</dbReference>
<dbReference type="InterPro" id="IPR019791">
    <property type="entry name" value="Haem_peroxidase_animal"/>
</dbReference>
<proteinExistence type="predicted"/>
<dbReference type="EMBL" id="LJIJ01000426">
    <property type="protein sequence ID" value="ODM97636.1"/>
    <property type="molecule type" value="Genomic_DNA"/>
</dbReference>
<dbReference type="AlphaFoldDB" id="A0A1D2MX74"/>
<reference evidence="5 6" key="1">
    <citation type="journal article" date="2016" name="Genome Biol. Evol.">
        <title>Gene Family Evolution Reflects Adaptation to Soil Environmental Stressors in the Genome of the Collembolan Orchesella cincta.</title>
        <authorList>
            <person name="Faddeeva-Vakhrusheva A."/>
            <person name="Derks M.F."/>
            <person name="Anvar S.Y."/>
            <person name="Agamennone V."/>
            <person name="Suring W."/>
            <person name="Smit S."/>
            <person name="van Straalen N.M."/>
            <person name="Roelofs D."/>
        </authorList>
    </citation>
    <scope>NUCLEOTIDE SEQUENCE [LARGE SCALE GENOMIC DNA]</scope>
    <source>
        <tissue evidence="5">Mixed pool</tissue>
    </source>
</reference>